<feature type="signal peptide" evidence="2">
    <location>
        <begin position="1"/>
        <end position="27"/>
    </location>
</feature>
<keyword evidence="1" id="KW-0812">Transmembrane</keyword>
<accession>A0A374NWW8</accession>
<name>A0A374NWW8_9FIRM</name>
<dbReference type="RefSeq" id="WP_117624334.1">
    <property type="nucleotide sequence ID" value="NZ_BQNJ01000001.1"/>
</dbReference>
<dbReference type="EMBL" id="QSON01000031">
    <property type="protein sequence ID" value="RGI95431.1"/>
    <property type="molecule type" value="Genomic_DNA"/>
</dbReference>
<sequence>MKSWKKILTVPFLAVTLLLLQSVPAMAAVTEADVQAVGKETAAGNVLIWFLCAIAFLKISQKIDSFMSSLGINVGHTGGSMMAELMIAAKGLTTAKNVAGGGMFRGGSFRGGSSSQHMSSASFMSGGLAGAVSRQFTNGAVQSATGQGGNPISRKMFESSVQKGGSFANDVTGAVAKGNINYTGTMSGPQAAQALTSYLGQTGVPDAPAYKDVEIGGGRISGIETSAEHPNGTSFGMYQTDQYMAPEGNYDVVTAADNSTWYRQYAKDTVERTPYMTEKGQIAYHEKIVKQLPNMPKRKDRV</sequence>
<gene>
    <name evidence="3" type="ORF">CE91St55_05540</name>
    <name evidence="4" type="ORF">DXD79_32000</name>
</gene>
<reference evidence="4 5" key="1">
    <citation type="submission" date="2018-08" db="EMBL/GenBank/DDBJ databases">
        <title>A genome reference for cultivated species of the human gut microbiota.</title>
        <authorList>
            <person name="Zou Y."/>
            <person name="Xue W."/>
            <person name="Luo G."/>
        </authorList>
    </citation>
    <scope>NUCLEOTIDE SEQUENCE [LARGE SCALE GENOMIC DNA]</scope>
    <source>
        <strain evidence="4 5">TM09-12</strain>
    </source>
</reference>
<protein>
    <submittedName>
        <fullName evidence="4">Uncharacterized protein</fullName>
    </submittedName>
</protein>
<evidence type="ECO:0000313" key="4">
    <source>
        <dbReference type="EMBL" id="RGI95431.1"/>
    </source>
</evidence>
<feature type="chain" id="PRO_5042703873" evidence="2">
    <location>
        <begin position="28"/>
        <end position="302"/>
    </location>
</feature>
<organism evidence="4 5">
    <name type="scientific">Hungatella hathewayi</name>
    <dbReference type="NCBI Taxonomy" id="154046"/>
    <lineage>
        <taxon>Bacteria</taxon>
        <taxon>Bacillati</taxon>
        <taxon>Bacillota</taxon>
        <taxon>Clostridia</taxon>
        <taxon>Lachnospirales</taxon>
        <taxon>Lachnospiraceae</taxon>
        <taxon>Hungatella</taxon>
    </lineage>
</organism>
<evidence type="ECO:0000256" key="2">
    <source>
        <dbReference type="SAM" id="SignalP"/>
    </source>
</evidence>
<dbReference type="Proteomes" id="UP001055091">
    <property type="component" value="Unassembled WGS sequence"/>
</dbReference>
<keyword evidence="1" id="KW-1133">Transmembrane helix</keyword>
<feature type="transmembrane region" description="Helical" evidence="1">
    <location>
        <begin position="42"/>
        <end position="59"/>
    </location>
</feature>
<keyword evidence="2" id="KW-0732">Signal</keyword>
<reference evidence="3" key="2">
    <citation type="submission" date="2022-01" db="EMBL/GenBank/DDBJ databases">
        <title>Novel bile acid biosynthetic pathways are enriched in the microbiome of centenarians.</title>
        <authorList>
            <person name="Sato Y."/>
            <person name="Atarashi K."/>
            <person name="Plichta R.D."/>
            <person name="Arai Y."/>
            <person name="Sasajima S."/>
            <person name="Kearney M.S."/>
            <person name="Suda W."/>
            <person name="Takeshita K."/>
            <person name="Sasaki T."/>
            <person name="Okamoto S."/>
            <person name="Skelly N.A."/>
            <person name="Okamura Y."/>
            <person name="Vlamakis H."/>
            <person name="Li Y."/>
            <person name="Tanoue T."/>
            <person name="Takei H."/>
            <person name="Nittono H."/>
            <person name="Narushima S."/>
            <person name="Irie J."/>
            <person name="Itoh H."/>
            <person name="Moriya K."/>
            <person name="Sugiura Y."/>
            <person name="Suematsu M."/>
            <person name="Moritoki N."/>
            <person name="Shibata S."/>
            <person name="Littman R.D."/>
            <person name="Fischbach A.M."/>
            <person name="Uwamino Y."/>
            <person name="Inoue T."/>
            <person name="Honda A."/>
            <person name="Hattori M."/>
            <person name="Murai T."/>
            <person name="Xavier J.R."/>
            <person name="Hirose N."/>
            <person name="Honda K."/>
        </authorList>
    </citation>
    <scope>NUCLEOTIDE SEQUENCE</scope>
    <source>
        <strain evidence="3">CE91-St55</strain>
    </source>
</reference>
<evidence type="ECO:0000256" key="1">
    <source>
        <dbReference type="SAM" id="Phobius"/>
    </source>
</evidence>
<comment type="caution">
    <text evidence="4">The sequence shown here is derived from an EMBL/GenBank/DDBJ whole genome shotgun (WGS) entry which is preliminary data.</text>
</comment>
<proteinExistence type="predicted"/>
<dbReference type="AlphaFoldDB" id="A0A374NWW8"/>
<evidence type="ECO:0000313" key="5">
    <source>
        <dbReference type="Proteomes" id="UP000263014"/>
    </source>
</evidence>
<evidence type="ECO:0000313" key="3">
    <source>
        <dbReference type="EMBL" id="GKG98572.1"/>
    </source>
</evidence>
<dbReference type="Proteomes" id="UP000263014">
    <property type="component" value="Unassembled WGS sequence"/>
</dbReference>
<keyword evidence="1" id="KW-0472">Membrane</keyword>
<dbReference type="EMBL" id="BQNJ01000001">
    <property type="protein sequence ID" value="GKG98572.1"/>
    <property type="molecule type" value="Genomic_DNA"/>
</dbReference>